<dbReference type="PANTHER" id="PTHR30349:SF64">
    <property type="entry name" value="PROPHAGE INTEGRASE INTD-RELATED"/>
    <property type="match status" value="1"/>
</dbReference>
<evidence type="ECO:0000256" key="2">
    <source>
        <dbReference type="ARBA" id="ARBA00023172"/>
    </source>
</evidence>
<dbReference type="Gene3D" id="1.10.443.10">
    <property type="entry name" value="Intergrase catalytic core"/>
    <property type="match status" value="1"/>
</dbReference>
<dbReference type="STRING" id="1505087.AYJ54_18745"/>
<dbReference type="SUPFAM" id="SSF56349">
    <property type="entry name" value="DNA breaking-rejoining enzymes"/>
    <property type="match status" value="1"/>
</dbReference>
<keyword evidence="2" id="KW-0233">DNA recombination</keyword>
<feature type="domain" description="Tyr recombinase" evidence="3">
    <location>
        <begin position="28"/>
        <end position="201"/>
    </location>
</feature>
<dbReference type="InterPro" id="IPR013762">
    <property type="entry name" value="Integrase-like_cat_sf"/>
</dbReference>
<dbReference type="GO" id="GO:0003677">
    <property type="term" value="F:DNA binding"/>
    <property type="evidence" value="ECO:0007669"/>
    <property type="project" value="InterPro"/>
</dbReference>
<dbReference type="OrthoDB" id="9801717at2"/>
<dbReference type="GO" id="GO:0006310">
    <property type="term" value="P:DNA recombination"/>
    <property type="evidence" value="ECO:0007669"/>
    <property type="project" value="UniProtKB-KW"/>
</dbReference>
<evidence type="ECO:0000313" key="5">
    <source>
        <dbReference type="Proteomes" id="UP000076959"/>
    </source>
</evidence>
<protein>
    <recommendedName>
        <fullName evidence="3">Tyr recombinase domain-containing protein</fullName>
    </recommendedName>
</protein>
<name>A0A176YJ81_9BRAD</name>
<dbReference type="Proteomes" id="UP000076959">
    <property type="component" value="Unassembled WGS sequence"/>
</dbReference>
<organism evidence="4 5">
    <name type="scientific">Bradyrhizobium centrolobii</name>
    <dbReference type="NCBI Taxonomy" id="1505087"/>
    <lineage>
        <taxon>Bacteria</taxon>
        <taxon>Pseudomonadati</taxon>
        <taxon>Pseudomonadota</taxon>
        <taxon>Alphaproteobacteria</taxon>
        <taxon>Hyphomicrobiales</taxon>
        <taxon>Nitrobacteraceae</taxon>
        <taxon>Bradyrhizobium</taxon>
    </lineage>
</organism>
<evidence type="ECO:0000259" key="3">
    <source>
        <dbReference type="PROSITE" id="PS51898"/>
    </source>
</evidence>
<dbReference type="PANTHER" id="PTHR30349">
    <property type="entry name" value="PHAGE INTEGRASE-RELATED"/>
    <property type="match status" value="1"/>
</dbReference>
<sequence>MWVIESFTGRIRRKEAVENIIPAREPIKQPLVLSAEEVARFLEAVPALRDRVTLVTAYAAGLRVGEVSRLKPSAIDSKRMLILITASKGGKDRYVMLSPRLLSILRSYWCLTKPRHWLFPGRNPDDPVSVATLQEACRKARQHAALDKQVTAHVLRHSFATRLYGRGTDIQLTQVLLGHAPLPSTERYTQVATNLIARARSPLGDLDARLRSRPSAASSR</sequence>
<dbReference type="PROSITE" id="PS51898">
    <property type="entry name" value="TYR_RECOMBINASE"/>
    <property type="match status" value="1"/>
</dbReference>
<keyword evidence="5" id="KW-1185">Reference proteome</keyword>
<dbReference type="InterPro" id="IPR011010">
    <property type="entry name" value="DNA_brk_join_enz"/>
</dbReference>
<keyword evidence="1" id="KW-0229">DNA integration</keyword>
<reference evidence="4 5" key="1">
    <citation type="submission" date="2016-03" db="EMBL/GenBank/DDBJ databases">
        <title>Draft Genome Sequence of the Strain BR 10245 (Bradyrhizobium sp.) isolated from nodules of Centrolobium paraense.</title>
        <authorList>
            <person name="Simoes-Araujo J.L.Sr."/>
            <person name="Barauna A.C."/>
            <person name="Silva K."/>
            <person name="Zilli J.E."/>
        </authorList>
    </citation>
    <scope>NUCLEOTIDE SEQUENCE [LARGE SCALE GENOMIC DNA]</scope>
    <source>
        <strain evidence="4 5">BR 10245</strain>
    </source>
</reference>
<dbReference type="AlphaFoldDB" id="A0A176YJ81"/>
<dbReference type="RefSeq" id="WP_063677073.1">
    <property type="nucleotide sequence ID" value="NZ_LUUB01000073.1"/>
</dbReference>
<dbReference type="EMBL" id="LUUB01000073">
    <property type="protein sequence ID" value="OAF06870.1"/>
    <property type="molecule type" value="Genomic_DNA"/>
</dbReference>
<proteinExistence type="predicted"/>
<gene>
    <name evidence="4" type="ORF">AYJ54_18745</name>
</gene>
<evidence type="ECO:0000256" key="1">
    <source>
        <dbReference type="ARBA" id="ARBA00022908"/>
    </source>
</evidence>
<dbReference type="Pfam" id="PF00589">
    <property type="entry name" value="Phage_integrase"/>
    <property type="match status" value="1"/>
</dbReference>
<comment type="caution">
    <text evidence="4">The sequence shown here is derived from an EMBL/GenBank/DDBJ whole genome shotgun (WGS) entry which is preliminary data.</text>
</comment>
<dbReference type="InterPro" id="IPR050090">
    <property type="entry name" value="Tyrosine_recombinase_XerCD"/>
</dbReference>
<dbReference type="GeneID" id="32584290"/>
<dbReference type="GO" id="GO:0015074">
    <property type="term" value="P:DNA integration"/>
    <property type="evidence" value="ECO:0007669"/>
    <property type="project" value="UniProtKB-KW"/>
</dbReference>
<dbReference type="InterPro" id="IPR002104">
    <property type="entry name" value="Integrase_catalytic"/>
</dbReference>
<evidence type="ECO:0000313" key="4">
    <source>
        <dbReference type="EMBL" id="OAF06870.1"/>
    </source>
</evidence>
<accession>A0A176YJ81</accession>